<dbReference type="Proteomes" id="UP000198287">
    <property type="component" value="Unassembled WGS sequence"/>
</dbReference>
<sequence>MQATVPIPTSLPGHHPMMQPAVVYVPSYYVQPFSNTNGSSHCLPPPPPPMEFGDIYLFGHQGLPPPPFYSTFGTPFVVNAGDPLNPAILQPVGVQALNYYAHNLSCRMEIMLTTPITEFITDIMDYVRSPLMKVCFKNIANIYAALTTSELFYTLETVIDMADTLLKNVARSPGTLNNIVNSSLQVLPEVGCIKCLNAIQMGFRAIEKFHSETGGEVTLDMNKVLSRTLALSSYLTFIKDPELECAFLDICGEIGPGFDALIIPDLLFLVVNKVLDFHYEPTNPNRYSAARVAAQAGRTMGKLLHIERMISTPRIIDTVFISGFKNLRLLPTPIQPTIVRANWSWALAEMSQTILASNRPISNAGRYNGYRACGNVFTMMCPPGHGTDEEAVVIFQLCVNLVYDLLEQIGTGQDYKNRWNAAFGLGCIFQNYDFAMYLVGVKSRTQSHSILDEVVIALSWAVKISQNYKEKIQCLLGLKRISARAMLGTSMNTVLSNICLALVLAVCSLTALLNPEDHAVIETQIFPFFDRLKPILRQMTNLIVGDRVDIVGKARDRMQAIRNEVSPTIKEMISVMTSYLGTLIGEEVDLFDYGEEEIDDDVNVARFNMLTMAD</sequence>
<dbReference type="EMBL" id="LNIX01000001">
    <property type="protein sequence ID" value="OXA63438.1"/>
    <property type="molecule type" value="Genomic_DNA"/>
</dbReference>
<organism evidence="1 2">
    <name type="scientific">Folsomia candida</name>
    <name type="common">Springtail</name>
    <dbReference type="NCBI Taxonomy" id="158441"/>
    <lineage>
        <taxon>Eukaryota</taxon>
        <taxon>Metazoa</taxon>
        <taxon>Ecdysozoa</taxon>
        <taxon>Arthropoda</taxon>
        <taxon>Hexapoda</taxon>
        <taxon>Collembola</taxon>
        <taxon>Entomobryomorpha</taxon>
        <taxon>Isotomoidea</taxon>
        <taxon>Isotomidae</taxon>
        <taxon>Proisotominae</taxon>
        <taxon>Folsomia</taxon>
    </lineage>
</organism>
<dbReference type="InterPro" id="IPR016024">
    <property type="entry name" value="ARM-type_fold"/>
</dbReference>
<dbReference type="SUPFAM" id="SSF48371">
    <property type="entry name" value="ARM repeat"/>
    <property type="match status" value="1"/>
</dbReference>
<protein>
    <submittedName>
        <fullName evidence="1">Uncharacterized protein</fullName>
    </submittedName>
</protein>
<keyword evidence="2" id="KW-1185">Reference proteome</keyword>
<proteinExistence type="predicted"/>
<gene>
    <name evidence="1" type="ORF">Fcan01_03840</name>
</gene>
<reference evidence="1 2" key="1">
    <citation type="submission" date="2015-12" db="EMBL/GenBank/DDBJ databases">
        <title>The genome of Folsomia candida.</title>
        <authorList>
            <person name="Faddeeva A."/>
            <person name="Derks M.F."/>
            <person name="Anvar Y."/>
            <person name="Smit S."/>
            <person name="Van Straalen N."/>
            <person name="Roelofs D."/>
        </authorList>
    </citation>
    <scope>NUCLEOTIDE SEQUENCE [LARGE SCALE GENOMIC DNA]</scope>
    <source>
        <strain evidence="1 2">VU population</strain>
        <tissue evidence="1">Whole body</tissue>
    </source>
</reference>
<dbReference type="AlphaFoldDB" id="A0A226F1U4"/>
<evidence type="ECO:0000313" key="1">
    <source>
        <dbReference type="EMBL" id="OXA63438.1"/>
    </source>
</evidence>
<name>A0A226F1U4_FOLCA</name>
<dbReference type="OrthoDB" id="66533at2759"/>
<comment type="caution">
    <text evidence="1">The sequence shown here is derived from an EMBL/GenBank/DDBJ whole genome shotgun (WGS) entry which is preliminary data.</text>
</comment>
<evidence type="ECO:0000313" key="2">
    <source>
        <dbReference type="Proteomes" id="UP000198287"/>
    </source>
</evidence>
<accession>A0A226F1U4</accession>